<dbReference type="EMBL" id="JASPKZ010008423">
    <property type="protein sequence ID" value="KAJ9579430.1"/>
    <property type="molecule type" value="Genomic_DNA"/>
</dbReference>
<gene>
    <name evidence="1" type="ORF">L9F63_024454</name>
</gene>
<organism evidence="1 2">
    <name type="scientific">Diploptera punctata</name>
    <name type="common">Pacific beetle cockroach</name>
    <dbReference type="NCBI Taxonomy" id="6984"/>
    <lineage>
        <taxon>Eukaryota</taxon>
        <taxon>Metazoa</taxon>
        <taxon>Ecdysozoa</taxon>
        <taxon>Arthropoda</taxon>
        <taxon>Hexapoda</taxon>
        <taxon>Insecta</taxon>
        <taxon>Pterygota</taxon>
        <taxon>Neoptera</taxon>
        <taxon>Polyneoptera</taxon>
        <taxon>Dictyoptera</taxon>
        <taxon>Blattodea</taxon>
        <taxon>Blaberoidea</taxon>
        <taxon>Blaberidae</taxon>
        <taxon>Diplopterinae</taxon>
        <taxon>Diploptera</taxon>
    </lineage>
</organism>
<name>A0AAD8E6S8_DIPPU</name>
<accession>A0AAD8E6S8</accession>
<keyword evidence="2" id="KW-1185">Reference proteome</keyword>
<feature type="non-terminal residue" evidence="1">
    <location>
        <position position="1"/>
    </location>
</feature>
<dbReference type="AlphaFoldDB" id="A0AAD8E6S8"/>
<evidence type="ECO:0000313" key="1">
    <source>
        <dbReference type="EMBL" id="KAJ9579430.1"/>
    </source>
</evidence>
<reference evidence="1" key="1">
    <citation type="journal article" date="2023" name="IScience">
        <title>Live-bearing cockroach genome reveals convergent evolutionary mechanisms linked to viviparity in insects and beyond.</title>
        <authorList>
            <person name="Fouks B."/>
            <person name="Harrison M.C."/>
            <person name="Mikhailova A.A."/>
            <person name="Marchal E."/>
            <person name="English S."/>
            <person name="Carruthers M."/>
            <person name="Jennings E.C."/>
            <person name="Chiamaka E.L."/>
            <person name="Frigard R.A."/>
            <person name="Pippel M."/>
            <person name="Attardo G.M."/>
            <person name="Benoit J.B."/>
            <person name="Bornberg-Bauer E."/>
            <person name="Tobe S.S."/>
        </authorList>
    </citation>
    <scope>NUCLEOTIDE SEQUENCE</scope>
    <source>
        <strain evidence="1">Stay&amp;Tobe</strain>
    </source>
</reference>
<feature type="non-terminal residue" evidence="1">
    <location>
        <position position="57"/>
    </location>
</feature>
<reference evidence="1" key="2">
    <citation type="submission" date="2023-05" db="EMBL/GenBank/DDBJ databases">
        <authorList>
            <person name="Fouks B."/>
        </authorList>
    </citation>
    <scope>NUCLEOTIDE SEQUENCE</scope>
    <source>
        <strain evidence="1">Stay&amp;Tobe</strain>
        <tissue evidence="1">Testes</tissue>
    </source>
</reference>
<dbReference type="Proteomes" id="UP001233999">
    <property type="component" value="Unassembled WGS sequence"/>
</dbReference>
<sequence>QQNNSHENTEDGTKVTLKFHLNIIFPPMSIKSSASYLNTPATLFVALQKMDHYSQTI</sequence>
<evidence type="ECO:0000313" key="2">
    <source>
        <dbReference type="Proteomes" id="UP001233999"/>
    </source>
</evidence>
<proteinExistence type="predicted"/>
<protein>
    <submittedName>
        <fullName evidence="1">Uncharacterized protein</fullName>
    </submittedName>
</protein>
<comment type="caution">
    <text evidence="1">The sequence shown here is derived from an EMBL/GenBank/DDBJ whole genome shotgun (WGS) entry which is preliminary data.</text>
</comment>